<evidence type="ECO:0000256" key="1">
    <source>
        <dbReference type="ARBA" id="ARBA00008045"/>
    </source>
</evidence>
<comment type="function">
    <text evidence="3">Binds specifically to cytosolic chaperonin (c-CPN) and transfers target proteins to it. Binds to nascent polypeptide chain and promotes folding in an environment in which there are many competing pathways for nonnative proteins.</text>
</comment>
<dbReference type="Pfam" id="PF01920">
    <property type="entry name" value="Prefoldin_2"/>
    <property type="match status" value="1"/>
</dbReference>
<dbReference type="GO" id="GO:0016272">
    <property type="term" value="C:prefoldin complex"/>
    <property type="evidence" value="ECO:0007669"/>
    <property type="project" value="UniProtKB-UniRule"/>
</dbReference>
<evidence type="ECO:0000313" key="5">
    <source>
        <dbReference type="EMBL" id="CAD8333038.1"/>
    </source>
</evidence>
<keyword evidence="2 3" id="KW-0143">Chaperone</keyword>
<keyword evidence="4" id="KW-0175">Coiled coil</keyword>
<dbReference type="GO" id="GO:0005737">
    <property type="term" value="C:cytoplasm"/>
    <property type="evidence" value="ECO:0007669"/>
    <property type="project" value="TreeGrafter"/>
</dbReference>
<dbReference type="GO" id="GO:0051082">
    <property type="term" value="F:unfolded protein binding"/>
    <property type="evidence" value="ECO:0007669"/>
    <property type="project" value="InterPro"/>
</dbReference>
<dbReference type="AlphaFoldDB" id="A0A7R9ZLJ0"/>
<evidence type="ECO:0000256" key="3">
    <source>
        <dbReference type="PIRNR" id="PIRNR016477"/>
    </source>
</evidence>
<dbReference type="InterPro" id="IPR002777">
    <property type="entry name" value="PFD_beta-like"/>
</dbReference>
<dbReference type="InterPro" id="IPR016661">
    <property type="entry name" value="PFDN4"/>
</dbReference>
<dbReference type="PIRSF" id="PIRSF016477">
    <property type="entry name" value="Prefoldin_subunit_4"/>
    <property type="match status" value="1"/>
</dbReference>
<dbReference type="Gene3D" id="1.10.287.370">
    <property type="match status" value="1"/>
</dbReference>
<comment type="subunit">
    <text evidence="3">Heterohexamer of two PFD-alpha type and four PFD-beta type subunits.</text>
</comment>
<dbReference type="PANTHER" id="PTHR21100">
    <property type="entry name" value="PREFOLDIN SUBUNIT 4"/>
    <property type="match status" value="1"/>
</dbReference>
<accession>A0A7R9ZLJ0</accession>
<dbReference type="PANTHER" id="PTHR21100:SF9">
    <property type="entry name" value="PREFOLDIN SUBUNIT 4"/>
    <property type="match status" value="1"/>
</dbReference>
<reference evidence="5" key="1">
    <citation type="submission" date="2021-01" db="EMBL/GenBank/DDBJ databases">
        <authorList>
            <person name="Corre E."/>
            <person name="Pelletier E."/>
            <person name="Niang G."/>
            <person name="Scheremetjew M."/>
            <person name="Finn R."/>
            <person name="Kale V."/>
            <person name="Holt S."/>
            <person name="Cochrane G."/>
            <person name="Meng A."/>
            <person name="Brown T."/>
            <person name="Cohen L."/>
        </authorList>
    </citation>
    <scope>NUCLEOTIDE SEQUENCE</scope>
    <source>
        <strain evidence="5">CCMP3328</strain>
    </source>
</reference>
<dbReference type="EMBL" id="HBEF01008166">
    <property type="protein sequence ID" value="CAD8333038.1"/>
    <property type="molecule type" value="Transcribed_RNA"/>
</dbReference>
<proteinExistence type="inferred from homology"/>
<evidence type="ECO:0000256" key="2">
    <source>
        <dbReference type="ARBA" id="ARBA00023186"/>
    </source>
</evidence>
<dbReference type="InterPro" id="IPR009053">
    <property type="entry name" value="Prefoldin"/>
</dbReference>
<gene>
    <name evidence="5" type="ORF">CAUS1442_LOCUS5139</name>
</gene>
<comment type="similarity">
    <text evidence="1 3">Belongs to the prefoldin subunit beta family.</text>
</comment>
<dbReference type="SUPFAM" id="SSF46579">
    <property type="entry name" value="Prefoldin"/>
    <property type="match status" value="1"/>
</dbReference>
<organism evidence="5">
    <name type="scientific">Craspedostauros australis</name>
    <dbReference type="NCBI Taxonomy" id="1486917"/>
    <lineage>
        <taxon>Eukaryota</taxon>
        <taxon>Sar</taxon>
        <taxon>Stramenopiles</taxon>
        <taxon>Ochrophyta</taxon>
        <taxon>Bacillariophyta</taxon>
        <taxon>Bacillariophyceae</taxon>
        <taxon>Bacillariophycidae</taxon>
        <taxon>Naviculales</taxon>
        <taxon>Naviculaceae</taxon>
        <taxon>Craspedostauros</taxon>
    </lineage>
</organism>
<feature type="coiled-coil region" evidence="4">
    <location>
        <begin position="80"/>
        <end position="114"/>
    </location>
</feature>
<dbReference type="GO" id="GO:0006457">
    <property type="term" value="P:protein folding"/>
    <property type="evidence" value="ECO:0007669"/>
    <property type="project" value="UniProtKB-UniRule"/>
</dbReference>
<protein>
    <recommendedName>
        <fullName evidence="3">Prefoldin subunit 4</fullName>
    </recommendedName>
</protein>
<sequence length="128" mass="15118">MLKPEQENEIDFRREDQININRFARLNSRLHDVRDDRDLFKKSLERLDDASTELMMQESSDKVMLLIGESFFETSEDDATEYVEAEVERLQALVDKLEEEEAEILEKQAELKKVLYGRFGSSIQLEEK</sequence>
<name>A0A7R9ZLJ0_9STRA</name>
<dbReference type="CDD" id="cd23165">
    <property type="entry name" value="Prefoldin_4"/>
    <property type="match status" value="1"/>
</dbReference>
<evidence type="ECO:0000256" key="4">
    <source>
        <dbReference type="SAM" id="Coils"/>
    </source>
</evidence>